<dbReference type="AlphaFoldDB" id="A0A0P9QB96"/>
<reference evidence="2 3" key="1">
    <citation type="submission" date="2015-09" db="EMBL/GenBank/DDBJ databases">
        <title>Genome announcement of multiple Pseudomonas syringae strains.</title>
        <authorList>
            <person name="Thakur S."/>
            <person name="Wang P.W."/>
            <person name="Gong Y."/>
            <person name="Weir B.S."/>
            <person name="Guttman D.S."/>
        </authorList>
    </citation>
    <scope>NUCLEOTIDE SEQUENCE [LARGE SCALE GENOMIC DNA]</scope>
    <source>
        <strain evidence="2 3">ICMP9150</strain>
    </source>
</reference>
<comment type="caution">
    <text evidence="2">The sequence shown here is derived from an EMBL/GenBank/DDBJ whole genome shotgun (WGS) entry which is preliminary data.</text>
</comment>
<proteinExistence type="predicted"/>
<evidence type="ECO:0000313" key="2">
    <source>
        <dbReference type="EMBL" id="KPX21713.1"/>
    </source>
</evidence>
<organism evidence="2 3">
    <name type="scientific">Pseudomonas amygdali pv. dendropanacis</name>
    <dbReference type="NCBI Taxonomy" id="235272"/>
    <lineage>
        <taxon>Bacteria</taxon>
        <taxon>Pseudomonadati</taxon>
        <taxon>Pseudomonadota</taxon>
        <taxon>Gammaproteobacteria</taxon>
        <taxon>Pseudomonadales</taxon>
        <taxon>Pseudomonadaceae</taxon>
        <taxon>Pseudomonas</taxon>
        <taxon>Pseudomonas amygdali</taxon>
    </lineage>
</organism>
<evidence type="ECO:0000313" key="3">
    <source>
        <dbReference type="Proteomes" id="UP000050346"/>
    </source>
</evidence>
<dbReference type="EMBL" id="LJQG01000086">
    <property type="protein sequence ID" value="KPX21713.1"/>
    <property type="molecule type" value="Genomic_DNA"/>
</dbReference>
<dbReference type="PATRIC" id="fig|235272.12.peg.373"/>
<gene>
    <name evidence="2" type="ORF">ALO71_04272</name>
</gene>
<evidence type="ECO:0000256" key="1">
    <source>
        <dbReference type="SAM" id="MobiDB-lite"/>
    </source>
</evidence>
<accession>A0A0P9QB96</accession>
<feature type="region of interest" description="Disordered" evidence="1">
    <location>
        <begin position="40"/>
        <end position="63"/>
    </location>
</feature>
<name>A0A0P9QB96_PSEA0</name>
<protein>
    <submittedName>
        <fullName evidence="2">Uncharacterized protein</fullName>
    </submittedName>
</protein>
<sequence>MPGLCTHRSSQRMTIVPMLRVGMQFVTLRVTNLRRSAHSRLEAERPEMHSHAERGNDNDRIYG</sequence>
<dbReference type="Proteomes" id="UP000050346">
    <property type="component" value="Unassembled WGS sequence"/>
</dbReference>